<evidence type="ECO:0000313" key="1">
    <source>
        <dbReference type="EMBL" id="AEW92940.1"/>
    </source>
</evidence>
<dbReference type="KEGG" id="scy:SCATT_05690"/>
<dbReference type="EMBL" id="CP003219">
    <property type="protein sequence ID" value="AEW92940.1"/>
    <property type="molecule type" value="Genomic_DNA"/>
</dbReference>
<evidence type="ECO:0000313" key="2">
    <source>
        <dbReference type="Proteomes" id="UP000007842"/>
    </source>
</evidence>
<accession>F8JWV0</accession>
<accession>G8WRC3</accession>
<dbReference type="HOGENOM" id="CLU_540445_0_0_11"/>
<dbReference type="AlphaFoldDB" id="F8JWV0"/>
<dbReference type="RefSeq" id="WP_014141338.1">
    <property type="nucleotide sequence ID" value="NC_016111.1"/>
</dbReference>
<protein>
    <submittedName>
        <fullName evidence="1">Uncharacterized protein</fullName>
    </submittedName>
</protein>
<organism evidence="1 2">
    <name type="scientific">Streptantibioticus cattleyicolor (strain ATCC 35852 / DSM 46488 / JCM 4925 / NBRC 14057 / NRRL 8057)</name>
    <name type="common">Streptomyces cattleya</name>
    <dbReference type="NCBI Taxonomy" id="1003195"/>
    <lineage>
        <taxon>Bacteria</taxon>
        <taxon>Bacillati</taxon>
        <taxon>Actinomycetota</taxon>
        <taxon>Actinomycetes</taxon>
        <taxon>Kitasatosporales</taxon>
        <taxon>Streptomycetaceae</taxon>
        <taxon>Streptantibioticus</taxon>
    </lineage>
</organism>
<dbReference type="eggNOG" id="ENOG502Z7HV">
    <property type="taxonomic scope" value="Bacteria"/>
</dbReference>
<dbReference type="OrthoDB" id="3078543at2"/>
<reference evidence="2" key="1">
    <citation type="submission" date="2011-12" db="EMBL/GenBank/DDBJ databases">
        <title>Complete genome sequence of Streptomyces cattleya strain DSM 46488.</title>
        <authorList>
            <person name="Ou H.-Y."/>
            <person name="Li P."/>
            <person name="Zhao C."/>
            <person name="O'Hagan D."/>
            <person name="Deng Z."/>
        </authorList>
    </citation>
    <scope>NUCLEOTIDE SEQUENCE [LARGE SCALE GENOMIC DNA]</scope>
    <source>
        <strain evidence="2">ATCC 35852 / DSM 46488 / JCM 4925 / NBRC 14057 / NRRL 8057</strain>
    </source>
</reference>
<dbReference type="Proteomes" id="UP000007842">
    <property type="component" value="Chromosome"/>
</dbReference>
<gene>
    <name evidence="1" type="ordered locus">SCATT_05690</name>
</gene>
<name>F8JWV0_STREN</name>
<keyword evidence="2" id="KW-1185">Reference proteome</keyword>
<proteinExistence type="predicted"/>
<dbReference type="KEGG" id="sct:SCAT_0562"/>
<dbReference type="STRING" id="1003195.SCATT_05690"/>
<dbReference type="PATRIC" id="fig|1003195.11.peg.2181"/>
<sequence>MALPSNTEIMFGGTPDAARLSDAEVSIRFDELMKSIDAAPTRALSKEEIVTSFGAGQAINFQGSQPTTAYEALTKAITPDIAKNLSPDALASVQETLDALKAQTPDLVKDLNLTSPLPTGLVAFDLEAPAKLLAPRPTPLRNRIPRGRGIGTSHRIKVISGYTGTGTGGVGNIHPGIQDTTQNNFAPSGSSNALYYARGPKISYAGYDQTFAYSQFSMSDEVTWSAQYAGQGYQDIRQLSRTSLLYASMLMEERMLLMGRGTQTGFAGAMPAPTGLTATAQTPAAGQTALTGAQGSTPTIYVKVTADAGAFGESAPTAAVSVAVAAGQNVILQLTDSAQALGYNVYVSTGTTDPGDTARHFMLRVPGLNAAGQIVLQGALPTSGKLVPTGDTSAYQAGYDGILPWCMGPQSGYNAKINGAWSSTNPGIELQNAFVSLYNSVKADPDRVLFNGADRKTLSDTLKSGSNTNYQMRITQDEITGVTLGDVAVAVINEVTGKRVEMEVHPWMPQGVAPILSDTLPIPDTQVSNVWQVFNVQDFMGIDWPVTQFAYESSSYWYGTFVCYAPAWNGCISGISYAGQP</sequence>